<dbReference type="RefSeq" id="WP_340237660.1">
    <property type="nucleotide sequence ID" value="NZ_JBBEWC010000008.1"/>
</dbReference>
<protein>
    <recommendedName>
        <fullName evidence="3">DUF115 domain-containing protein</fullName>
    </recommendedName>
</protein>
<evidence type="ECO:0000313" key="2">
    <source>
        <dbReference type="Proteomes" id="UP001597510"/>
    </source>
</evidence>
<accession>A0ABW5JA28</accession>
<name>A0ABW5JA28_9BACT</name>
<proteinExistence type="predicted"/>
<evidence type="ECO:0000313" key="1">
    <source>
        <dbReference type="EMBL" id="MFD2522638.1"/>
    </source>
</evidence>
<gene>
    <name evidence="1" type="ORF">ACFSR2_17200</name>
</gene>
<sequence>MVNFLLSVQQSINLVINSIISVFKVLLMSKFSVERTTASKPRCGILGNGPSLNTSLERDIEFIKSLELFAVNLFSVTEQYTQLKPRNYFILDMSFLNPNHVCKNGLQHMASDTTWEMNLYMPFQMYNSAYFQSFFKDTPNIKLVPYNYTIVTGFTWLKHWFFKRGLGTPQCQNVLVGTLFYAVNMGFKEIYIFGADHSWHEMIRLDDDNNLVVSDKHFFQQKDFDIAVKEKSYMSQQLFSLHKAFYGYEVVGQYAQALGVKIYNASARSFIDVFEKIKVNEFVNKN</sequence>
<dbReference type="Proteomes" id="UP001597510">
    <property type="component" value="Unassembled WGS sequence"/>
</dbReference>
<evidence type="ECO:0008006" key="3">
    <source>
        <dbReference type="Google" id="ProtNLM"/>
    </source>
</evidence>
<comment type="caution">
    <text evidence="1">The sequence shown here is derived from an EMBL/GenBank/DDBJ whole genome shotgun (WGS) entry which is preliminary data.</text>
</comment>
<reference evidence="2" key="1">
    <citation type="journal article" date="2019" name="Int. J. Syst. Evol. Microbiol.">
        <title>The Global Catalogue of Microorganisms (GCM) 10K type strain sequencing project: providing services to taxonomists for standard genome sequencing and annotation.</title>
        <authorList>
            <consortium name="The Broad Institute Genomics Platform"/>
            <consortium name="The Broad Institute Genome Sequencing Center for Infectious Disease"/>
            <person name="Wu L."/>
            <person name="Ma J."/>
        </authorList>
    </citation>
    <scope>NUCLEOTIDE SEQUENCE [LARGE SCALE GENOMIC DNA]</scope>
    <source>
        <strain evidence="2">KCTC 52344</strain>
    </source>
</reference>
<dbReference type="EMBL" id="JBHULC010000021">
    <property type="protein sequence ID" value="MFD2522638.1"/>
    <property type="molecule type" value="Genomic_DNA"/>
</dbReference>
<keyword evidence="2" id="KW-1185">Reference proteome</keyword>
<dbReference type="Gene3D" id="3.90.1480.10">
    <property type="entry name" value="Alpha-2,3-sialyltransferase"/>
    <property type="match status" value="1"/>
</dbReference>
<organism evidence="1 2">
    <name type="scientific">Emticicia soli</name>
    <dbReference type="NCBI Taxonomy" id="2027878"/>
    <lineage>
        <taxon>Bacteria</taxon>
        <taxon>Pseudomonadati</taxon>
        <taxon>Bacteroidota</taxon>
        <taxon>Cytophagia</taxon>
        <taxon>Cytophagales</taxon>
        <taxon>Leadbetterellaceae</taxon>
        <taxon>Emticicia</taxon>
    </lineage>
</organism>